<dbReference type="Pfam" id="PF04566">
    <property type="entry name" value="RNA_pol_Rpb2_4"/>
    <property type="match status" value="1"/>
</dbReference>
<dbReference type="EMBL" id="CAJNOR010018033">
    <property type="protein sequence ID" value="CAF1688080.1"/>
    <property type="molecule type" value="Genomic_DNA"/>
</dbReference>
<dbReference type="Gene3D" id="3.90.1070.20">
    <property type="match status" value="1"/>
</dbReference>
<evidence type="ECO:0000256" key="3">
    <source>
        <dbReference type="ARBA" id="ARBA00022478"/>
    </source>
</evidence>
<dbReference type="Proteomes" id="UP000663828">
    <property type="component" value="Unassembled WGS sequence"/>
</dbReference>
<evidence type="ECO:0000313" key="10">
    <source>
        <dbReference type="Proteomes" id="UP000663828"/>
    </source>
</evidence>
<dbReference type="InterPro" id="IPR007647">
    <property type="entry name" value="RNA_pol_Rpb2_5"/>
</dbReference>
<evidence type="ECO:0000256" key="1">
    <source>
        <dbReference type="ARBA" id="ARBA00006835"/>
    </source>
</evidence>
<dbReference type="GO" id="GO:0000428">
    <property type="term" value="C:DNA-directed RNA polymerase complex"/>
    <property type="evidence" value="ECO:0007669"/>
    <property type="project" value="UniProtKB-KW"/>
</dbReference>
<keyword evidence="5" id="KW-0548">Nucleotidyltransferase</keyword>
<evidence type="ECO:0000259" key="8">
    <source>
        <dbReference type="Pfam" id="PF04567"/>
    </source>
</evidence>
<protein>
    <recommendedName>
        <fullName evidence="2">DNA-directed RNA polymerase</fullName>
        <ecNumber evidence="2">2.7.7.6</ecNumber>
    </recommendedName>
</protein>
<keyword evidence="6" id="KW-0804">Transcription</keyword>
<dbReference type="GO" id="GO:0003677">
    <property type="term" value="F:DNA binding"/>
    <property type="evidence" value="ECO:0007669"/>
    <property type="project" value="InterPro"/>
</dbReference>
<comment type="caution">
    <text evidence="9">The sequence shown here is derived from an EMBL/GenBank/DDBJ whole genome shotgun (WGS) entry which is preliminary data.</text>
</comment>
<evidence type="ECO:0000256" key="4">
    <source>
        <dbReference type="ARBA" id="ARBA00022679"/>
    </source>
</evidence>
<dbReference type="AlphaFoldDB" id="A0A816HJ38"/>
<dbReference type="GO" id="GO:0032549">
    <property type="term" value="F:ribonucleoside binding"/>
    <property type="evidence" value="ECO:0007669"/>
    <property type="project" value="InterPro"/>
</dbReference>
<feature type="domain" description="RNA polymerase Rpb2" evidence="7">
    <location>
        <begin position="15"/>
        <end position="76"/>
    </location>
</feature>
<evidence type="ECO:0000256" key="2">
    <source>
        <dbReference type="ARBA" id="ARBA00012418"/>
    </source>
</evidence>
<organism evidence="9 10">
    <name type="scientific">Adineta ricciae</name>
    <name type="common">Rotifer</name>
    <dbReference type="NCBI Taxonomy" id="249248"/>
    <lineage>
        <taxon>Eukaryota</taxon>
        <taxon>Metazoa</taxon>
        <taxon>Spiralia</taxon>
        <taxon>Gnathifera</taxon>
        <taxon>Rotifera</taxon>
        <taxon>Eurotatoria</taxon>
        <taxon>Bdelloidea</taxon>
        <taxon>Adinetida</taxon>
        <taxon>Adinetidae</taxon>
        <taxon>Adineta</taxon>
    </lineage>
</organism>
<feature type="non-terminal residue" evidence="9">
    <location>
        <position position="1"/>
    </location>
</feature>
<comment type="similarity">
    <text evidence="1">Belongs to the RNA polymerase beta chain family.</text>
</comment>
<dbReference type="EC" id="2.7.7.6" evidence="2"/>
<accession>A0A816HJ38</accession>
<dbReference type="PANTHER" id="PTHR20856">
    <property type="entry name" value="DNA-DIRECTED RNA POLYMERASE I SUBUNIT 2"/>
    <property type="match status" value="1"/>
</dbReference>
<sequence length="128" mass="14721">MMNGEEIYAKNMFIVMLNGNIIGATNRPKKLIYSIRFLRRKGYLNEFISVYTLNKQRVINISSDSGRLCRPYIIVENGEPKVTNAHIQELVLGQRTFVDFLRQGLVEYLDVNEEGDSNIAVYEKDIDG</sequence>
<gene>
    <name evidence="9" type="ORF">XAT740_LOCUS62688</name>
</gene>
<proteinExistence type="inferred from homology"/>
<dbReference type="GO" id="GO:0006351">
    <property type="term" value="P:DNA-templated transcription"/>
    <property type="evidence" value="ECO:0007669"/>
    <property type="project" value="InterPro"/>
</dbReference>
<evidence type="ECO:0000256" key="5">
    <source>
        <dbReference type="ARBA" id="ARBA00022695"/>
    </source>
</evidence>
<evidence type="ECO:0000259" key="7">
    <source>
        <dbReference type="Pfam" id="PF04566"/>
    </source>
</evidence>
<feature type="domain" description="RNA polymerase Rpb2" evidence="8">
    <location>
        <begin position="97"/>
        <end position="127"/>
    </location>
</feature>
<dbReference type="GO" id="GO:0003899">
    <property type="term" value="F:DNA-directed RNA polymerase activity"/>
    <property type="evidence" value="ECO:0007669"/>
    <property type="project" value="UniProtKB-EC"/>
</dbReference>
<keyword evidence="4" id="KW-0808">Transferase</keyword>
<reference evidence="9" key="1">
    <citation type="submission" date="2021-02" db="EMBL/GenBank/DDBJ databases">
        <authorList>
            <person name="Nowell W R."/>
        </authorList>
    </citation>
    <scope>NUCLEOTIDE SEQUENCE</scope>
</reference>
<dbReference type="Pfam" id="PF04567">
    <property type="entry name" value="RNA_pol_Rpb2_5"/>
    <property type="match status" value="1"/>
</dbReference>
<evidence type="ECO:0000313" key="9">
    <source>
        <dbReference type="EMBL" id="CAF1688080.1"/>
    </source>
</evidence>
<dbReference type="InterPro" id="IPR007646">
    <property type="entry name" value="RNA_pol_Rpb2_4"/>
</dbReference>
<evidence type="ECO:0000256" key="6">
    <source>
        <dbReference type="ARBA" id="ARBA00023163"/>
    </source>
</evidence>
<name>A0A816HJ38_ADIRI</name>
<keyword evidence="10" id="KW-1185">Reference proteome</keyword>
<keyword evidence="3" id="KW-0240">DNA-directed RNA polymerase</keyword>
<dbReference type="InterPro" id="IPR015712">
    <property type="entry name" value="DNA-dir_RNA_pol_su2"/>
</dbReference>
<dbReference type="SUPFAM" id="SSF64484">
    <property type="entry name" value="beta and beta-prime subunits of DNA dependent RNA-polymerase"/>
    <property type="match status" value="1"/>
</dbReference>